<feature type="coiled-coil region" evidence="1">
    <location>
        <begin position="12"/>
        <end position="39"/>
    </location>
</feature>
<proteinExistence type="predicted"/>
<dbReference type="EMBL" id="JNVL01000001">
    <property type="protein sequence ID" value="KER07115.1"/>
    <property type="molecule type" value="Genomic_DNA"/>
</dbReference>
<sequence>MNKSRDIILNVIAEINSNYQTAKKANENAISNLRQITKEILLHSLEVEKSEITSGPEEVSNAVRAIFSLFKNTKKNKKNKQGLKKFVEDRRSEERRLEDEWFMISDKLRLSDAKTLFEAIKINRHSGFIGVSNYFKN</sequence>
<keyword evidence="3" id="KW-1185">Reference proteome</keyword>
<gene>
    <name evidence="2" type="ORF">AAA799E16_00055</name>
</gene>
<protein>
    <submittedName>
        <fullName evidence="2">Uncharacterized protein</fullName>
    </submittedName>
</protein>
<keyword evidence="1" id="KW-0175">Coiled coil</keyword>
<evidence type="ECO:0000313" key="2">
    <source>
        <dbReference type="EMBL" id="KER07115.1"/>
    </source>
</evidence>
<reference evidence="2 3" key="1">
    <citation type="submission" date="2014-06" db="EMBL/GenBank/DDBJ databases">
        <authorList>
            <person name="Ngugi D.K."/>
            <person name="Blom J."/>
            <person name="Alam I."/>
            <person name="Rashid M."/>
            <person name="Ba Alawi W."/>
            <person name="Zhang G."/>
            <person name="Hikmawan T."/>
            <person name="Guan Y."/>
            <person name="Antunes A."/>
            <person name="Siam R."/>
            <person name="Eldorry H."/>
            <person name="Bajic V."/>
            <person name="Stingl U."/>
        </authorList>
    </citation>
    <scope>NUCLEOTIDE SEQUENCE [LARGE SCALE GENOMIC DNA]</scope>
    <source>
        <strain evidence="2">SCGC AAA799-E16</strain>
    </source>
</reference>
<dbReference type="Proteomes" id="UP000028027">
    <property type="component" value="Unassembled WGS sequence"/>
</dbReference>
<evidence type="ECO:0000256" key="1">
    <source>
        <dbReference type="SAM" id="Coils"/>
    </source>
</evidence>
<comment type="caution">
    <text evidence="2">The sequence shown here is derived from an EMBL/GenBank/DDBJ whole genome shotgun (WGS) entry which is preliminary data.</text>
</comment>
<dbReference type="AlphaFoldDB" id="A0A081S862"/>
<accession>A0A081S862</accession>
<organism evidence="2 3">
    <name type="scientific">Marine Group I thaumarchaeote SCGC AAA799-E16</name>
    <dbReference type="NCBI Taxonomy" id="1502292"/>
    <lineage>
        <taxon>Archaea</taxon>
        <taxon>Nitrososphaerota</taxon>
        <taxon>Marine Group I</taxon>
    </lineage>
</organism>
<name>A0A081S862_9ARCH</name>
<evidence type="ECO:0000313" key="3">
    <source>
        <dbReference type="Proteomes" id="UP000028027"/>
    </source>
</evidence>